<accession>A0A9D3Z5N8</accession>
<evidence type="ECO:0000313" key="1">
    <source>
        <dbReference type="EMBL" id="KAH3711070.1"/>
    </source>
</evidence>
<evidence type="ECO:0000313" key="2">
    <source>
        <dbReference type="Proteomes" id="UP000828390"/>
    </source>
</evidence>
<dbReference type="EMBL" id="JAIWYP010000014">
    <property type="protein sequence ID" value="KAH3711070.1"/>
    <property type="molecule type" value="Genomic_DNA"/>
</dbReference>
<proteinExistence type="predicted"/>
<gene>
    <name evidence="1" type="ORF">DPMN_070569</name>
</gene>
<dbReference type="Proteomes" id="UP000828390">
    <property type="component" value="Unassembled WGS sequence"/>
</dbReference>
<reference evidence="1" key="1">
    <citation type="journal article" date="2019" name="bioRxiv">
        <title>The Genome of the Zebra Mussel, Dreissena polymorpha: A Resource for Invasive Species Research.</title>
        <authorList>
            <person name="McCartney M.A."/>
            <person name="Auch B."/>
            <person name="Kono T."/>
            <person name="Mallez S."/>
            <person name="Zhang Y."/>
            <person name="Obille A."/>
            <person name="Becker A."/>
            <person name="Abrahante J.E."/>
            <person name="Garbe J."/>
            <person name="Badalamenti J.P."/>
            <person name="Herman A."/>
            <person name="Mangelson H."/>
            <person name="Liachko I."/>
            <person name="Sullivan S."/>
            <person name="Sone E.D."/>
            <person name="Koren S."/>
            <person name="Silverstein K.A.T."/>
            <person name="Beckman K.B."/>
            <person name="Gohl D.M."/>
        </authorList>
    </citation>
    <scope>NUCLEOTIDE SEQUENCE</scope>
    <source>
        <strain evidence="1">Duluth1</strain>
        <tissue evidence="1">Whole animal</tissue>
    </source>
</reference>
<name>A0A9D3Z5N8_DREPO</name>
<sequence>MRSAIDDIVKNIISEKLGIEETITIDRAHRLGKPTHGKKPTDVRTTAITKTRELKEAGLGIDIQQTKAVLQQRREKSALFDREKSAGKHVKWAGAKLLSRENASSQFKEVTK</sequence>
<organism evidence="1 2">
    <name type="scientific">Dreissena polymorpha</name>
    <name type="common">Zebra mussel</name>
    <name type="synonym">Mytilus polymorpha</name>
    <dbReference type="NCBI Taxonomy" id="45954"/>
    <lineage>
        <taxon>Eukaryota</taxon>
        <taxon>Metazoa</taxon>
        <taxon>Spiralia</taxon>
        <taxon>Lophotrochozoa</taxon>
        <taxon>Mollusca</taxon>
        <taxon>Bivalvia</taxon>
        <taxon>Autobranchia</taxon>
        <taxon>Heteroconchia</taxon>
        <taxon>Euheterodonta</taxon>
        <taxon>Imparidentia</taxon>
        <taxon>Neoheterodontei</taxon>
        <taxon>Myida</taxon>
        <taxon>Dreissenoidea</taxon>
        <taxon>Dreissenidae</taxon>
        <taxon>Dreissena</taxon>
    </lineage>
</organism>
<protein>
    <submittedName>
        <fullName evidence="1">Uncharacterized protein</fullName>
    </submittedName>
</protein>
<dbReference type="AlphaFoldDB" id="A0A9D3Z5N8"/>
<keyword evidence="2" id="KW-1185">Reference proteome</keyword>
<comment type="caution">
    <text evidence="1">The sequence shown here is derived from an EMBL/GenBank/DDBJ whole genome shotgun (WGS) entry which is preliminary data.</text>
</comment>
<reference evidence="1" key="2">
    <citation type="submission" date="2020-11" db="EMBL/GenBank/DDBJ databases">
        <authorList>
            <person name="McCartney M.A."/>
            <person name="Auch B."/>
            <person name="Kono T."/>
            <person name="Mallez S."/>
            <person name="Becker A."/>
            <person name="Gohl D.M."/>
            <person name="Silverstein K.A.T."/>
            <person name="Koren S."/>
            <person name="Bechman K.B."/>
            <person name="Herman A."/>
            <person name="Abrahante J.E."/>
            <person name="Garbe J."/>
        </authorList>
    </citation>
    <scope>NUCLEOTIDE SEQUENCE</scope>
    <source>
        <strain evidence="1">Duluth1</strain>
        <tissue evidence="1">Whole animal</tissue>
    </source>
</reference>